<dbReference type="Pfam" id="PF17917">
    <property type="entry name" value="RT_RNaseH"/>
    <property type="match status" value="1"/>
</dbReference>
<dbReference type="Gene3D" id="3.30.70.270">
    <property type="match status" value="1"/>
</dbReference>
<dbReference type="InterPro" id="IPR001878">
    <property type="entry name" value="Znf_CCHC"/>
</dbReference>
<evidence type="ECO:0000256" key="5">
    <source>
        <dbReference type="ARBA" id="ARBA00022801"/>
    </source>
</evidence>
<dbReference type="GO" id="GO:0003723">
    <property type="term" value="F:RNA binding"/>
    <property type="evidence" value="ECO:0007669"/>
    <property type="project" value="UniProtKB-KW"/>
</dbReference>
<dbReference type="InterPro" id="IPR050951">
    <property type="entry name" value="Retrovirus_Pol_polyprotein"/>
</dbReference>
<sequence>MLEDTDSDNAPSSSNDALSPAPQLDPQATVFITERQRHVLPRPPISPITPPATRPLTINKQFPDSSVLEPVPIRGSSVAMSTPTPVFTAAQQEVMTNAIITAVAQALRKERAFKQAPSVTQPAVQHATKPAALTADLQPVPEYYLLILDPSILPVESNKHMSPDFADTCKGSADVLRILDHRFFDHNRVQSARKNYYQLTMIEKYKMHGNYEQLDEYLAIINRESRNIKSEEAAIARRYASYASSSANVSFTASAGTSGTRSILKKESWRPTPLSPAPRATSPAPSPLGSRSASPSNVTCYSCKKPGHIQRECPDLKLDKKIAKMVIELARNGFYIKTTAHIDGGANIFSAIKTSLASQLSLRFGNKFITLPHPIVPTKYNSTLGDPITHAILLTLTIDRRRINFPFLVTNLGSTDVLISRKFLAHYDIGQRFGAKPQLYWPADMPVIPYFSTRIFLDLSHPASRLNHQADAARRDQLLDDQDAAPQISILKPAASSSASIPHDRRSSSFVRDLQKRLSTIEKHLRCLTKEVDHSLPQSKDEPCSNLYQQQHTVNISFIGASPMRATLNRFRKNYKAATQASGHPPDEFVFSASMNDFQREQDRRRIDAEDKQTIQIASINNADSAHALREKYAANNAKVNQELPLEYTEFKDLFSKKASDMLTVRRPKVDHKIVLATENTLITKPLRRLTDDQLSKVKQYIQDHLHKRFIEPSNAPYSAPILFTKKKDGSIKLCVDYRRLNSITQKDPYPLPLIDEMMARISQAKIFTKIDIQQAFHRIRISLESEDLTTFRSRYGTYKYKVLPFGLTNRPATFQRFINEILIEHLDDFCSAYLNDILIYSTNELEHTEHVKKIMRILNDHGLQADIKKCEFSVYKTKFLKFIINTNDIEVDPDKIADKLKLALQHAPILCHFDPYKQTRLETDSSDSVVTSVLSQLQDDGFYHPVEFFSKTMTDAKLNYPIHDKELLAIFRSFQNYKLELLGSQKSIHVYTDHRTLEYFMTTKDLTARQARWAEFFANFHFLIMYRSGATNTLADALSRRDQDISPLKARQRAVKKQQLLPNKKLSPKVLQDLHELSSDPPAELAKYSVINDSVHVVQSIPVVLAPIQGVPSDLPISEDVLLDEDPAHHTNMIAYDIDGYDIIDRVLQSNRDSLLLQDLRDSVTESHDIDHDLRNSKLYFQGRLVVPLEPPELRTALIRHGLGSDVTRYISNCKCARMKAKRDKTPGLLVPLPIPARPNQHLTVDFTELPLDEDSYDFALVIVCRLSKRSVTLPCHKEVTAKDLAVLFLTNWVRYFGMPDSIVSDRSPQFVSAFWREFCKIFGTKVKLTTAYNPNVDKQTEVMNHHLVPLIDVAQLTLPHESLKGITPFQVANSYESRSSFDLVNPEPPSSATERLNRAEAVHVATRAHDAIAFAQSSIAVQQEKMKRLADLRRRPVDWTVEDEVWIDTRN</sequence>
<keyword evidence="8" id="KW-0862">Zinc</keyword>
<dbReference type="PANTHER" id="PTHR37984:SF5">
    <property type="entry name" value="PROTEIN NYNRIN-LIKE"/>
    <property type="match status" value="1"/>
</dbReference>
<evidence type="ECO:0000259" key="11">
    <source>
        <dbReference type="PROSITE" id="PS50878"/>
    </source>
</evidence>
<keyword evidence="2" id="KW-0548">Nucleotidyltransferase</keyword>
<dbReference type="OrthoDB" id="3563554at2759"/>
<reference evidence="13 14" key="1">
    <citation type="journal article" date="2012" name="BMC Genomics">
        <title>Sequencing the genome of Marssonina brunnea reveals fungus-poplar co-evolution.</title>
        <authorList>
            <person name="Zhu S."/>
            <person name="Cao Y.-Z."/>
            <person name="Jiang C."/>
            <person name="Tan B.-Y."/>
            <person name="Wang Z."/>
            <person name="Feng S."/>
            <person name="Zhang L."/>
            <person name="Su X.-H."/>
            <person name="Brejova B."/>
            <person name="Vinar T."/>
            <person name="Xu M."/>
            <person name="Wang M.-X."/>
            <person name="Zhang S.-G."/>
            <person name="Huang M.-R."/>
            <person name="Wu R."/>
            <person name="Zhou Y."/>
        </authorList>
    </citation>
    <scope>NUCLEOTIDE SEQUENCE [LARGE SCALE GENOMIC DNA]</scope>
    <source>
        <strain evidence="13 14">MB_m1</strain>
    </source>
</reference>
<dbReference type="Pfam" id="PF00078">
    <property type="entry name" value="RVT_1"/>
    <property type="match status" value="1"/>
</dbReference>
<dbReference type="PROSITE" id="PS50994">
    <property type="entry name" value="INTEGRASE"/>
    <property type="match status" value="1"/>
</dbReference>
<evidence type="ECO:0000256" key="8">
    <source>
        <dbReference type="PROSITE-ProRule" id="PRU00047"/>
    </source>
</evidence>
<keyword evidence="1" id="KW-0808">Transferase</keyword>
<dbReference type="Pfam" id="PF00665">
    <property type="entry name" value="rve"/>
    <property type="match status" value="1"/>
</dbReference>
<dbReference type="CDD" id="cd00303">
    <property type="entry name" value="retropepsin_like"/>
    <property type="match status" value="1"/>
</dbReference>
<dbReference type="eggNOG" id="KOG0017">
    <property type="taxonomic scope" value="Eukaryota"/>
</dbReference>
<keyword evidence="14" id="KW-1185">Reference proteome</keyword>
<feature type="domain" description="CCHC-type" evidence="10">
    <location>
        <begin position="300"/>
        <end position="315"/>
    </location>
</feature>
<dbReference type="SUPFAM" id="SSF57756">
    <property type="entry name" value="Retrovirus zinc finger-like domains"/>
    <property type="match status" value="1"/>
</dbReference>
<keyword evidence="3" id="KW-0540">Nuclease</keyword>
<evidence type="ECO:0000256" key="1">
    <source>
        <dbReference type="ARBA" id="ARBA00022679"/>
    </source>
</evidence>
<evidence type="ECO:0000256" key="7">
    <source>
        <dbReference type="ARBA" id="ARBA00022918"/>
    </source>
</evidence>
<keyword evidence="6" id="KW-0694">RNA-binding</keyword>
<proteinExistence type="predicted"/>
<keyword evidence="8" id="KW-0863">Zinc-finger</keyword>
<dbReference type="HOGENOM" id="CLU_003446_0_0_1"/>
<dbReference type="OMA" id="TRYISNC"/>
<dbReference type="Gene3D" id="3.10.10.10">
    <property type="entry name" value="HIV Type 1 Reverse Transcriptase, subunit A, domain 1"/>
    <property type="match status" value="1"/>
</dbReference>
<dbReference type="InterPro" id="IPR043128">
    <property type="entry name" value="Rev_trsase/Diguanyl_cyclase"/>
</dbReference>
<name>K1XAN4_MARBU</name>
<evidence type="ECO:0000256" key="4">
    <source>
        <dbReference type="ARBA" id="ARBA00022759"/>
    </source>
</evidence>
<dbReference type="SUPFAM" id="SSF56672">
    <property type="entry name" value="DNA/RNA polymerases"/>
    <property type="match status" value="1"/>
</dbReference>
<evidence type="ECO:0000256" key="2">
    <source>
        <dbReference type="ARBA" id="ARBA00022695"/>
    </source>
</evidence>
<dbReference type="PANTHER" id="PTHR37984">
    <property type="entry name" value="PROTEIN CBG26694"/>
    <property type="match status" value="1"/>
</dbReference>
<dbReference type="FunCoup" id="K1XAN4">
    <property type="interactions" value="14"/>
</dbReference>
<evidence type="ECO:0000256" key="6">
    <source>
        <dbReference type="ARBA" id="ARBA00022884"/>
    </source>
</evidence>
<keyword evidence="7" id="KW-0695">RNA-directed DNA polymerase</keyword>
<dbReference type="PROSITE" id="PS50878">
    <property type="entry name" value="RT_POL"/>
    <property type="match status" value="1"/>
</dbReference>
<dbReference type="GO" id="GO:0003964">
    <property type="term" value="F:RNA-directed DNA polymerase activity"/>
    <property type="evidence" value="ECO:0007669"/>
    <property type="project" value="UniProtKB-KW"/>
</dbReference>
<dbReference type="KEGG" id="mbe:MBM_04132"/>
<dbReference type="InterPro" id="IPR001584">
    <property type="entry name" value="Integrase_cat-core"/>
</dbReference>
<keyword evidence="5" id="KW-0378">Hydrolase</keyword>
<dbReference type="InterPro" id="IPR036397">
    <property type="entry name" value="RNaseH_sf"/>
</dbReference>
<evidence type="ECO:0000259" key="10">
    <source>
        <dbReference type="PROSITE" id="PS50158"/>
    </source>
</evidence>
<dbReference type="InterPro" id="IPR036875">
    <property type="entry name" value="Znf_CCHC_sf"/>
</dbReference>
<dbReference type="GO" id="GO:0015074">
    <property type="term" value="P:DNA integration"/>
    <property type="evidence" value="ECO:0007669"/>
    <property type="project" value="InterPro"/>
</dbReference>
<feature type="compositionally biased region" description="Low complexity" evidence="9">
    <location>
        <begin position="8"/>
        <end position="22"/>
    </location>
</feature>
<accession>K1XAN4</accession>
<dbReference type="InterPro" id="IPR012337">
    <property type="entry name" value="RNaseH-like_sf"/>
</dbReference>
<evidence type="ECO:0000256" key="3">
    <source>
        <dbReference type="ARBA" id="ARBA00022722"/>
    </source>
</evidence>
<dbReference type="Pfam" id="PF00098">
    <property type="entry name" value="zf-CCHC"/>
    <property type="match status" value="1"/>
</dbReference>
<gene>
    <name evidence="13" type="ORF">MBM_04132</name>
</gene>
<dbReference type="Gene3D" id="4.10.60.10">
    <property type="entry name" value="Zinc finger, CCHC-type"/>
    <property type="match status" value="1"/>
</dbReference>
<evidence type="ECO:0000313" key="13">
    <source>
        <dbReference type="EMBL" id="EKD17763.1"/>
    </source>
</evidence>
<dbReference type="GO" id="GO:0004519">
    <property type="term" value="F:endonuclease activity"/>
    <property type="evidence" value="ECO:0007669"/>
    <property type="project" value="UniProtKB-KW"/>
</dbReference>
<evidence type="ECO:0000256" key="9">
    <source>
        <dbReference type="SAM" id="MobiDB-lite"/>
    </source>
</evidence>
<evidence type="ECO:0000259" key="12">
    <source>
        <dbReference type="PROSITE" id="PS50994"/>
    </source>
</evidence>
<keyword evidence="8" id="KW-0479">Metal-binding</keyword>
<dbReference type="InParanoid" id="K1XAN4"/>
<dbReference type="GO" id="GO:0005634">
    <property type="term" value="C:nucleus"/>
    <property type="evidence" value="ECO:0007669"/>
    <property type="project" value="UniProtKB-ARBA"/>
</dbReference>
<feature type="region of interest" description="Disordered" evidence="9">
    <location>
        <begin position="262"/>
        <end position="297"/>
    </location>
</feature>
<dbReference type="SUPFAM" id="SSF53098">
    <property type="entry name" value="Ribonuclease H-like"/>
    <property type="match status" value="1"/>
</dbReference>
<dbReference type="InterPro" id="IPR041373">
    <property type="entry name" value="RT_RNaseH"/>
</dbReference>
<evidence type="ECO:0000313" key="14">
    <source>
        <dbReference type="Proteomes" id="UP000006753"/>
    </source>
</evidence>
<feature type="domain" description="Integrase catalytic" evidence="12">
    <location>
        <begin position="1236"/>
        <end position="1398"/>
    </location>
</feature>
<dbReference type="SMART" id="SM00343">
    <property type="entry name" value="ZnF_C2HC"/>
    <property type="match status" value="1"/>
</dbReference>
<keyword evidence="4" id="KW-0255">Endonuclease</keyword>
<dbReference type="PROSITE" id="PS50158">
    <property type="entry name" value="ZF_CCHC"/>
    <property type="match status" value="1"/>
</dbReference>
<dbReference type="GO" id="GO:0016787">
    <property type="term" value="F:hydrolase activity"/>
    <property type="evidence" value="ECO:0007669"/>
    <property type="project" value="UniProtKB-KW"/>
</dbReference>
<dbReference type="Gene3D" id="3.30.420.10">
    <property type="entry name" value="Ribonuclease H-like superfamily/Ribonuclease H"/>
    <property type="match status" value="1"/>
</dbReference>
<dbReference type="CDD" id="cd01647">
    <property type="entry name" value="RT_LTR"/>
    <property type="match status" value="1"/>
</dbReference>
<dbReference type="Proteomes" id="UP000006753">
    <property type="component" value="Unassembled WGS sequence"/>
</dbReference>
<protein>
    <submittedName>
        <fullName evidence="13">Polymerase</fullName>
    </submittedName>
</protein>
<feature type="region of interest" description="Disordered" evidence="9">
    <location>
        <begin position="1"/>
        <end position="24"/>
    </location>
</feature>
<dbReference type="InterPro" id="IPR043502">
    <property type="entry name" value="DNA/RNA_pol_sf"/>
</dbReference>
<feature type="domain" description="Reverse transcriptase" evidence="11">
    <location>
        <begin position="706"/>
        <end position="885"/>
    </location>
</feature>
<organism evidence="13 14">
    <name type="scientific">Marssonina brunnea f. sp. multigermtubi (strain MB_m1)</name>
    <name type="common">Marssonina leaf spot fungus</name>
    <dbReference type="NCBI Taxonomy" id="1072389"/>
    <lineage>
        <taxon>Eukaryota</taxon>
        <taxon>Fungi</taxon>
        <taxon>Dikarya</taxon>
        <taxon>Ascomycota</taxon>
        <taxon>Pezizomycotina</taxon>
        <taxon>Leotiomycetes</taxon>
        <taxon>Helotiales</taxon>
        <taxon>Drepanopezizaceae</taxon>
        <taxon>Drepanopeziza</taxon>
    </lineage>
</organism>
<dbReference type="EMBL" id="JH921435">
    <property type="protein sequence ID" value="EKD17763.1"/>
    <property type="molecule type" value="Genomic_DNA"/>
</dbReference>
<dbReference type="CDD" id="cd09274">
    <property type="entry name" value="RNase_HI_RT_Ty3"/>
    <property type="match status" value="1"/>
</dbReference>
<dbReference type="InterPro" id="IPR000477">
    <property type="entry name" value="RT_dom"/>
</dbReference>
<dbReference type="GO" id="GO:0008270">
    <property type="term" value="F:zinc ion binding"/>
    <property type="evidence" value="ECO:0007669"/>
    <property type="project" value="UniProtKB-KW"/>
</dbReference>